<keyword evidence="1" id="KW-0677">Repeat</keyword>
<feature type="region of interest" description="Disordered" evidence="2">
    <location>
        <begin position="401"/>
        <end position="431"/>
    </location>
</feature>
<feature type="compositionally biased region" description="Polar residues" evidence="2">
    <location>
        <begin position="83"/>
        <end position="95"/>
    </location>
</feature>
<dbReference type="Proteomes" id="UP001591681">
    <property type="component" value="Unassembled WGS sequence"/>
</dbReference>
<evidence type="ECO:0000256" key="2">
    <source>
        <dbReference type="SAM" id="MobiDB-lite"/>
    </source>
</evidence>
<feature type="compositionally biased region" description="Basic and acidic residues" evidence="2">
    <location>
        <begin position="412"/>
        <end position="431"/>
    </location>
</feature>
<keyword evidence="4" id="KW-1185">Reference proteome</keyword>
<feature type="compositionally biased region" description="Basic and acidic residues" evidence="2">
    <location>
        <begin position="345"/>
        <end position="355"/>
    </location>
</feature>
<feature type="compositionally biased region" description="Basic and acidic residues" evidence="2">
    <location>
        <begin position="146"/>
        <end position="169"/>
    </location>
</feature>
<feature type="region of interest" description="Disordered" evidence="2">
    <location>
        <begin position="143"/>
        <end position="190"/>
    </location>
</feature>
<feature type="compositionally biased region" description="Acidic residues" evidence="2">
    <location>
        <begin position="669"/>
        <end position="685"/>
    </location>
</feature>
<feature type="compositionally biased region" description="Basic and acidic residues" evidence="2">
    <location>
        <begin position="601"/>
        <end position="612"/>
    </location>
</feature>
<feature type="region of interest" description="Disordered" evidence="2">
    <location>
        <begin position="336"/>
        <end position="358"/>
    </location>
</feature>
<dbReference type="AlphaFoldDB" id="A0ABD1JJS8"/>
<dbReference type="PROSITE" id="PS50096">
    <property type="entry name" value="IQ"/>
    <property type="match status" value="1"/>
</dbReference>
<sequence>MSLGASDFLTDEELEELTEDGLSHVTYISESDKKVQKKKTMSKPPMSPKSPYLTSLKQNPRRSVASAWRATLSQSPMKADYEPSQSRAAMSSSTPDYLKEAFGMKKPKHSRSASNGYVPGTPDFKEKEDMYDEILELKKTLQAQRAESDQMRAKVRRLEEETTRKERQIEQLLDPTKGPEHTRSLVDRKAEGKSVVQGLKQRILRLEQQSREKEAALSKLQSELKTTNMEEMKITMETYYEEVQRLRVLLESAEKSNKMDSVESRKQQKVLRATVLKLTKEVKELQEENAKLKQEAEQEASIATESLANRAKGYIEWSKQRLVRRLLDLERRLEERRSRHATKHATAEKSADESRLITATTGSEVTVTAACETASVSTETHEGLAVGANSKLITGGHCRVVSSKQSTPGKAQELKQQHEELSGLSAEKDRALQDAETTLRERTAEHERQAENYREEIQSLSAKITELQNQLRLAQDSSQTQENPSSGGPSSSSSSSVAIGDEEQARREQAAETIQTHWHAHQIRDSVLMQSALRAHLSRHKQLLKLRKQASDSHSNNTQSGQSQDGQVVPSPSARGDGLEEEDVTLLQSVFRGHLRRHTLTADRGARVDREPGAPAAVKGKPPSPSPSSSSSSSQTAAAAAAAWLPAAPSLMQHSPPAQHSPTPRPEGSEDEEIEEEITEEDAGEDSNSHNALFKPPEISVEFDQSQARDNCDSDDSDDIIVSPSRPMGRRMSLFS</sequence>
<accession>A0ABD1JJS8</accession>
<dbReference type="PANTHER" id="PTHR22590:SF3">
    <property type="entry name" value="IQ DOMAIN-CONTAINING PROTEIN E"/>
    <property type="match status" value="1"/>
</dbReference>
<feature type="compositionally biased region" description="Low complexity" evidence="2">
    <location>
        <begin position="613"/>
        <end position="650"/>
    </location>
</feature>
<evidence type="ECO:0000256" key="1">
    <source>
        <dbReference type="ARBA" id="ARBA00022737"/>
    </source>
</evidence>
<gene>
    <name evidence="3" type="ORF">ACEWY4_017684</name>
</gene>
<feature type="region of interest" description="Disordered" evidence="2">
    <location>
        <begin position="601"/>
        <end position="736"/>
    </location>
</feature>
<comment type="caution">
    <text evidence="3">The sequence shown here is derived from an EMBL/GenBank/DDBJ whole genome shotgun (WGS) entry which is preliminary data.</text>
</comment>
<evidence type="ECO:0008006" key="5">
    <source>
        <dbReference type="Google" id="ProtNLM"/>
    </source>
</evidence>
<feature type="compositionally biased region" description="Low complexity" evidence="2">
    <location>
        <begin position="484"/>
        <end position="496"/>
    </location>
</feature>
<evidence type="ECO:0000313" key="4">
    <source>
        <dbReference type="Proteomes" id="UP001591681"/>
    </source>
</evidence>
<reference evidence="3 4" key="1">
    <citation type="submission" date="2024-09" db="EMBL/GenBank/DDBJ databases">
        <title>A chromosome-level genome assembly of Gray's grenadier anchovy, Coilia grayii.</title>
        <authorList>
            <person name="Fu Z."/>
        </authorList>
    </citation>
    <scope>NUCLEOTIDE SEQUENCE [LARGE SCALE GENOMIC DNA]</scope>
    <source>
        <strain evidence="3">G4</strain>
        <tissue evidence="3">Muscle</tissue>
    </source>
</reference>
<feature type="region of interest" description="Disordered" evidence="2">
    <location>
        <begin position="29"/>
        <end position="125"/>
    </location>
</feature>
<feature type="compositionally biased region" description="Basic and acidic residues" evidence="2">
    <location>
        <begin position="177"/>
        <end position="190"/>
    </location>
</feature>
<organism evidence="3 4">
    <name type="scientific">Coilia grayii</name>
    <name type="common">Gray's grenadier anchovy</name>
    <dbReference type="NCBI Taxonomy" id="363190"/>
    <lineage>
        <taxon>Eukaryota</taxon>
        <taxon>Metazoa</taxon>
        <taxon>Chordata</taxon>
        <taxon>Craniata</taxon>
        <taxon>Vertebrata</taxon>
        <taxon>Euteleostomi</taxon>
        <taxon>Actinopterygii</taxon>
        <taxon>Neopterygii</taxon>
        <taxon>Teleostei</taxon>
        <taxon>Clupei</taxon>
        <taxon>Clupeiformes</taxon>
        <taxon>Clupeoidei</taxon>
        <taxon>Engraulidae</taxon>
        <taxon>Coilinae</taxon>
        <taxon>Coilia</taxon>
    </lineage>
</organism>
<name>A0ABD1JJS8_9TELE</name>
<feature type="compositionally biased region" description="Polar residues" evidence="2">
    <location>
        <begin position="472"/>
        <end position="483"/>
    </location>
</feature>
<feature type="compositionally biased region" description="Polar residues" evidence="2">
    <location>
        <begin position="552"/>
        <end position="566"/>
    </location>
</feature>
<evidence type="ECO:0000313" key="3">
    <source>
        <dbReference type="EMBL" id="KAL2086625.1"/>
    </source>
</evidence>
<feature type="compositionally biased region" description="Polar residues" evidence="2">
    <location>
        <begin position="652"/>
        <end position="662"/>
    </location>
</feature>
<feature type="region of interest" description="Disordered" evidence="2">
    <location>
        <begin position="546"/>
        <end position="578"/>
    </location>
</feature>
<proteinExistence type="predicted"/>
<protein>
    <recommendedName>
        <fullName evidence="5">IQ domain-containing protein E</fullName>
    </recommendedName>
</protein>
<feature type="region of interest" description="Disordered" evidence="2">
    <location>
        <begin position="472"/>
        <end position="516"/>
    </location>
</feature>
<dbReference type="PANTHER" id="PTHR22590">
    <property type="entry name" value="MYOSIN MOTOR DOMAIN-CONTAINING PROTEIN"/>
    <property type="match status" value="1"/>
</dbReference>
<dbReference type="EMBL" id="JBHFQA010000015">
    <property type="protein sequence ID" value="KAL2086625.1"/>
    <property type="molecule type" value="Genomic_DNA"/>
</dbReference>
<dbReference type="InterPro" id="IPR052318">
    <property type="entry name" value="CellDiv_DevSignal_Domain"/>
</dbReference>